<dbReference type="InParanoid" id="A0A251UJC5"/>
<sequence>MSQELADGEFWLPPEFLNDEDILMDFTGKPNSGAPTGGLKNTSSGLYGFGSYPNSDLNSPVESVIGSTETESDEEDYLTGLTRKLANTSVNEDFWKADANLSFENNHSKSTRVMAGSPQSTLCGCKNGSSRGSPNCASPPYTAEVKQNQPSWDMLYAAAGEVARMRLIEEAASRLYNNKSYVATQPTRKVANPNLHYQQLQAAQFQQLKQKQQQQIAKQQYLQMMLQSRNRNAGRPVTPPLSAWPTPQQAQQQQHPTRQPGSGMRAVFLGNPTTKRESTGTGVFLPRQPGAPTEPFKKRGCSTVLLPNRVVQALDLKLEAMGGESKLQSRCNGGSDYDAEIMYRKSVMMAQQKRNNSNRQQPVGMTEFRLPQEWTY</sequence>
<proteinExistence type="predicted"/>
<feature type="region of interest" description="Disordered" evidence="1">
    <location>
        <begin position="231"/>
        <end position="296"/>
    </location>
</feature>
<dbReference type="OMA" id="RINENHG"/>
<dbReference type="EMBL" id="MNCJ02000321">
    <property type="protein sequence ID" value="KAF5802252.1"/>
    <property type="molecule type" value="Genomic_DNA"/>
</dbReference>
<reference evidence="2 4" key="1">
    <citation type="journal article" date="2017" name="Nature">
        <title>The sunflower genome provides insights into oil metabolism, flowering and Asterid evolution.</title>
        <authorList>
            <person name="Badouin H."/>
            <person name="Gouzy J."/>
            <person name="Grassa C.J."/>
            <person name="Murat F."/>
            <person name="Staton S.E."/>
            <person name="Cottret L."/>
            <person name="Lelandais-Briere C."/>
            <person name="Owens G.L."/>
            <person name="Carrere S."/>
            <person name="Mayjonade B."/>
            <person name="Legrand L."/>
            <person name="Gill N."/>
            <person name="Kane N.C."/>
            <person name="Bowers J.E."/>
            <person name="Hubner S."/>
            <person name="Bellec A."/>
            <person name="Berard A."/>
            <person name="Berges H."/>
            <person name="Blanchet N."/>
            <person name="Boniface M.C."/>
            <person name="Brunel D."/>
            <person name="Catrice O."/>
            <person name="Chaidir N."/>
            <person name="Claudel C."/>
            <person name="Donnadieu C."/>
            <person name="Faraut T."/>
            <person name="Fievet G."/>
            <person name="Helmstetter N."/>
            <person name="King M."/>
            <person name="Knapp S.J."/>
            <person name="Lai Z."/>
            <person name="Le Paslier M.C."/>
            <person name="Lippi Y."/>
            <person name="Lorenzon L."/>
            <person name="Mandel J.R."/>
            <person name="Marage G."/>
            <person name="Marchand G."/>
            <person name="Marquand E."/>
            <person name="Bret-Mestries E."/>
            <person name="Morien E."/>
            <person name="Nambeesan S."/>
            <person name="Nguyen T."/>
            <person name="Pegot-Espagnet P."/>
            <person name="Pouilly N."/>
            <person name="Raftis F."/>
            <person name="Sallet E."/>
            <person name="Schiex T."/>
            <person name="Thomas J."/>
            <person name="Vandecasteele C."/>
            <person name="Vares D."/>
            <person name="Vear F."/>
            <person name="Vautrin S."/>
            <person name="Crespi M."/>
            <person name="Mangin B."/>
            <person name="Burke J.M."/>
            <person name="Salse J."/>
            <person name="Munos S."/>
            <person name="Vincourt P."/>
            <person name="Rieseberg L.H."/>
            <person name="Langlade N.B."/>
        </authorList>
    </citation>
    <scope>NUCLEOTIDE SEQUENCE [LARGE SCALE GENOMIC DNA]</scope>
    <source>
        <strain evidence="4">cv. SF193</strain>
        <tissue evidence="2">Leaves</tissue>
    </source>
</reference>
<keyword evidence="4" id="KW-1185">Reference proteome</keyword>
<dbReference type="AlphaFoldDB" id="A0A251UJC5"/>
<dbReference type="OrthoDB" id="747893at2759"/>
<evidence type="ECO:0000256" key="1">
    <source>
        <dbReference type="SAM" id="MobiDB-lite"/>
    </source>
</evidence>
<organism evidence="3 4">
    <name type="scientific">Helianthus annuus</name>
    <name type="common">Common sunflower</name>
    <dbReference type="NCBI Taxonomy" id="4232"/>
    <lineage>
        <taxon>Eukaryota</taxon>
        <taxon>Viridiplantae</taxon>
        <taxon>Streptophyta</taxon>
        <taxon>Embryophyta</taxon>
        <taxon>Tracheophyta</taxon>
        <taxon>Spermatophyta</taxon>
        <taxon>Magnoliopsida</taxon>
        <taxon>eudicotyledons</taxon>
        <taxon>Gunneridae</taxon>
        <taxon>Pentapetalae</taxon>
        <taxon>asterids</taxon>
        <taxon>campanulids</taxon>
        <taxon>Asterales</taxon>
        <taxon>Asteraceae</taxon>
        <taxon>Asteroideae</taxon>
        <taxon>Heliantheae alliance</taxon>
        <taxon>Heliantheae</taxon>
        <taxon>Helianthus</taxon>
    </lineage>
</organism>
<dbReference type="PANTHER" id="PTHR33356">
    <property type="entry name" value="TIP41-LIKE PROTEIN"/>
    <property type="match status" value="1"/>
</dbReference>
<dbReference type="Gramene" id="mRNA:HanXRQr2_Chr06g0257411">
    <property type="protein sequence ID" value="mRNA:HanXRQr2_Chr06g0257411"/>
    <property type="gene ID" value="HanXRQr2_Chr06g0257411"/>
</dbReference>
<dbReference type="EMBL" id="CM007895">
    <property type="protein sequence ID" value="OTG22882.1"/>
    <property type="molecule type" value="Genomic_DNA"/>
</dbReference>
<reference evidence="2" key="3">
    <citation type="submission" date="2020-06" db="EMBL/GenBank/DDBJ databases">
        <title>Helianthus annuus Genome sequencing and assembly Release 2.</title>
        <authorList>
            <person name="Gouzy J."/>
            <person name="Langlade N."/>
            <person name="Munos S."/>
        </authorList>
    </citation>
    <scope>NUCLEOTIDE SEQUENCE</scope>
    <source>
        <tissue evidence="2">Leaves</tissue>
    </source>
</reference>
<gene>
    <name evidence="3" type="ORF">HannXRQ_Chr06g0176291</name>
    <name evidence="2" type="ORF">HanXRQr2_Chr06g0257411</name>
</gene>
<dbReference type="PANTHER" id="PTHR33356:SF36">
    <property type="entry name" value="DUF4005 DOMAIN-CONTAINING PROTEIN"/>
    <property type="match status" value="1"/>
</dbReference>
<reference evidence="3" key="2">
    <citation type="submission" date="2017-02" db="EMBL/GenBank/DDBJ databases">
        <title>Sunflower complete genome.</title>
        <authorList>
            <person name="Langlade N."/>
            <person name="Munos S."/>
        </authorList>
    </citation>
    <scope>NUCLEOTIDE SEQUENCE [LARGE SCALE GENOMIC DNA]</scope>
    <source>
        <tissue evidence="3">Leaves</tissue>
    </source>
</reference>
<evidence type="ECO:0000313" key="2">
    <source>
        <dbReference type="EMBL" id="KAF5802252.1"/>
    </source>
</evidence>
<evidence type="ECO:0000313" key="4">
    <source>
        <dbReference type="Proteomes" id="UP000215914"/>
    </source>
</evidence>
<evidence type="ECO:0000313" key="3">
    <source>
        <dbReference type="EMBL" id="OTG22882.1"/>
    </source>
</evidence>
<name>A0A251UJC5_HELAN</name>
<accession>A0A251UJC5</accession>
<protein>
    <submittedName>
        <fullName evidence="3">Uncharacterized protein</fullName>
    </submittedName>
</protein>
<dbReference type="FunCoup" id="A0A251UJC5">
    <property type="interactions" value="302"/>
</dbReference>
<dbReference type="Proteomes" id="UP000215914">
    <property type="component" value="Chromosome 6"/>
</dbReference>
<feature type="compositionally biased region" description="Low complexity" evidence="1">
    <location>
        <begin position="245"/>
        <end position="260"/>
    </location>
</feature>